<evidence type="ECO:0000256" key="3">
    <source>
        <dbReference type="ARBA" id="ARBA00022801"/>
    </source>
</evidence>
<comment type="similarity">
    <text evidence="1">Belongs to the arginase family. Agmatinase subfamily.</text>
</comment>
<feature type="binding site" evidence="4">
    <location>
        <position position="180"/>
    </location>
    <ligand>
        <name>Mn(2+)</name>
        <dbReference type="ChEBI" id="CHEBI:29035"/>
        <label>1</label>
    </ligand>
</feature>
<dbReference type="PRINTS" id="PR00116">
    <property type="entry name" value="ARGINASE"/>
</dbReference>
<dbReference type="SUPFAM" id="SSF52768">
    <property type="entry name" value="Arginase/deacetylase"/>
    <property type="match status" value="1"/>
</dbReference>
<dbReference type="EMBL" id="QPJY01000005">
    <property type="protein sequence ID" value="RCX30296.1"/>
    <property type="molecule type" value="Genomic_DNA"/>
</dbReference>
<comment type="cofactor">
    <cofactor evidence="4">
        <name>Mn(2+)</name>
        <dbReference type="ChEBI" id="CHEBI:29035"/>
    </cofactor>
    <text evidence="4">Binds 2 manganese ions per subunit.</text>
</comment>
<dbReference type="PANTHER" id="PTHR11358:SF26">
    <property type="entry name" value="GUANIDINO ACID HYDROLASE, MITOCHONDRIAL"/>
    <property type="match status" value="1"/>
</dbReference>
<dbReference type="Pfam" id="PF00491">
    <property type="entry name" value="Arginase"/>
    <property type="match status" value="1"/>
</dbReference>
<gene>
    <name evidence="6" type="ORF">DFQ59_105128</name>
</gene>
<protein>
    <submittedName>
        <fullName evidence="6">Agmatinase</fullName>
    </submittedName>
</protein>
<dbReference type="InterPro" id="IPR020855">
    <property type="entry name" value="Ureohydrolase_Mn_BS"/>
</dbReference>
<dbReference type="PANTHER" id="PTHR11358">
    <property type="entry name" value="ARGINASE/AGMATINASE"/>
    <property type="match status" value="1"/>
</dbReference>
<comment type="caution">
    <text evidence="6">The sequence shown here is derived from an EMBL/GenBank/DDBJ whole genome shotgun (WGS) entry which is preliminary data.</text>
</comment>
<accession>A0A369CC41</accession>
<dbReference type="GO" id="GO:0008783">
    <property type="term" value="F:agmatinase activity"/>
    <property type="evidence" value="ECO:0007669"/>
    <property type="project" value="TreeGrafter"/>
</dbReference>
<evidence type="ECO:0000256" key="2">
    <source>
        <dbReference type="ARBA" id="ARBA00022723"/>
    </source>
</evidence>
<evidence type="ECO:0000313" key="6">
    <source>
        <dbReference type="EMBL" id="RCX30296.1"/>
    </source>
</evidence>
<keyword evidence="4" id="KW-0464">Manganese</keyword>
<feature type="binding site" evidence="4">
    <location>
        <position position="274"/>
    </location>
    <ligand>
        <name>Mn(2+)</name>
        <dbReference type="ChEBI" id="CHEBI:29035"/>
        <label>1</label>
    </ligand>
</feature>
<reference evidence="6 7" key="1">
    <citation type="submission" date="2018-07" db="EMBL/GenBank/DDBJ databases">
        <title>Genomic Encyclopedia of Type Strains, Phase IV (KMG-IV): sequencing the most valuable type-strain genomes for metagenomic binning, comparative biology and taxonomic classification.</title>
        <authorList>
            <person name="Goeker M."/>
        </authorList>
    </citation>
    <scope>NUCLEOTIDE SEQUENCE [LARGE SCALE GENOMIC DNA]</scope>
    <source>
        <strain evidence="6 7">DSM 26407</strain>
    </source>
</reference>
<evidence type="ECO:0000313" key="7">
    <source>
        <dbReference type="Proteomes" id="UP000252707"/>
    </source>
</evidence>
<sequence length="353" mass="37869">MPAYLPFEVVMEALESGMPPAADAGFLGARLDPAEAALVLLPVPWEATTSYGGGASAAPAAIVAASHQLDLEDGAFGRPYRAGIAFLPEDGTIRALDERARPQARKVIEALEEGGEAAAELALVNGASREVNERVLAAARDVLASGRHIGVVGGDHSAPEGLIQALAEAHPEGFGILHLDAHHDLREAYEGFTGSHASIFHNVMERIPQVERLVQVGIRDYSRAERKYAEALGERCRAWYGRDLFRLRAEGVAFGEVVRRILADLPERVYVSFDIDALDPPYCPSTGTPVPGGLSYDEACYLLEALAESGRRVIGFDLCEVAPGPDGDEWDANVGARILYRLCGCLLRSRGLC</sequence>
<proteinExistence type="inferred from homology"/>
<dbReference type="PROSITE" id="PS01053">
    <property type="entry name" value="ARGINASE_1"/>
    <property type="match status" value="1"/>
</dbReference>
<evidence type="ECO:0000256" key="1">
    <source>
        <dbReference type="ARBA" id="ARBA00009227"/>
    </source>
</evidence>
<dbReference type="RefSeq" id="WP_170142143.1">
    <property type="nucleotide sequence ID" value="NZ_QPJY01000005.1"/>
</dbReference>
<dbReference type="GO" id="GO:0033389">
    <property type="term" value="P:putrescine biosynthetic process from arginine, via agmatine"/>
    <property type="evidence" value="ECO:0007669"/>
    <property type="project" value="TreeGrafter"/>
</dbReference>
<dbReference type="AlphaFoldDB" id="A0A369CC41"/>
<dbReference type="GO" id="GO:0046872">
    <property type="term" value="F:metal ion binding"/>
    <property type="evidence" value="ECO:0007669"/>
    <property type="project" value="UniProtKB-KW"/>
</dbReference>
<dbReference type="PIRSF" id="PIRSF036979">
    <property type="entry name" value="Arginase"/>
    <property type="match status" value="1"/>
</dbReference>
<evidence type="ECO:0000256" key="4">
    <source>
        <dbReference type="PIRSR" id="PIRSR036979-1"/>
    </source>
</evidence>
<feature type="binding site" evidence="4">
    <location>
        <position position="184"/>
    </location>
    <ligand>
        <name>Mn(2+)</name>
        <dbReference type="ChEBI" id="CHEBI:29035"/>
        <label>1</label>
    </ligand>
</feature>
<organism evidence="6 7">
    <name type="scientific">Thioalbus denitrificans</name>
    <dbReference type="NCBI Taxonomy" id="547122"/>
    <lineage>
        <taxon>Bacteria</taxon>
        <taxon>Pseudomonadati</taxon>
        <taxon>Pseudomonadota</taxon>
        <taxon>Gammaproteobacteria</taxon>
        <taxon>Chromatiales</taxon>
        <taxon>Ectothiorhodospiraceae</taxon>
        <taxon>Thioalbus</taxon>
    </lineage>
</organism>
<keyword evidence="2 4" id="KW-0479">Metal-binding</keyword>
<dbReference type="Proteomes" id="UP000252707">
    <property type="component" value="Unassembled WGS sequence"/>
</dbReference>
<dbReference type="PROSITE" id="PS51409">
    <property type="entry name" value="ARGINASE_2"/>
    <property type="match status" value="1"/>
</dbReference>
<feature type="binding site" evidence="4">
    <location>
        <position position="156"/>
    </location>
    <ligand>
        <name>Mn(2+)</name>
        <dbReference type="ChEBI" id="CHEBI:29035"/>
        <label>1</label>
    </ligand>
</feature>
<dbReference type="Gene3D" id="3.40.800.10">
    <property type="entry name" value="Ureohydrolase domain"/>
    <property type="match status" value="1"/>
</dbReference>
<keyword evidence="7" id="KW-1185">Reference proteome</keyword>
<keyword evidence="3 5" id="KW-0378">Hydrolase</keyword>
<name>A0A369CC41_9GAMM</name>
<feature type="binding site" evidence="4">
    <location>
        <position position="276"/>
    </location>
    <ligand>
        <name>Mn(2+)</name>
        <dbReference type="ChEBI" id="CHEBI:29035"/>
        <label>1</label>
    </ligand>
</feature>
<dbReference type="InterPro" id="IPR023696">
    <property type="entry name" value="Ureohydrolase_dom_sf"/>
</dbReference>
<feature type="binding site" evidence="4">
    <location>
        <position position="182"/>
    </location>
    <ligand>
        <name>Mn(2+)</name>
        <dbReference type="ChEBI" id="CHEBI:29035"/>
        <label>1</label>
    </ligand>
</feature>
<dbReference type="InterPro" id="IPR006035">
    <property type="entry name" value="Ureohydrolase"/>
</dbReference>
<evidence type="ECO:0000256" key="5">
    <source>
        <dbReference type="RuleBase" id="RU003684"/>
    </source>
</evidence>